<dbReference type="OrthoDB" id="9764149at2"/>
<dbReference type="SUPFAM" id="SSF50249">
    <property type="entry name" value="Nucleic acid-binding proteins"/>
    <property type="match status" value="4"/>
</dbReference>
<dbReference type="Pfam" id="PF00773">
    <property type="entry name" value="RNB"/>
    <property type="match status" value="1"/>
</dbReference>
<dbReference type="InterPro" id="IPR022966">
    <property type="entry name" value="RNase_II/R_CS"/>
</dbReference>
<dbReference type="NCBIfam" id="NF003455">
    <property type="entry name" value="PRK05054.1"/>
    <property type="match status" value="1"/>
</dbReference>
<evidence type="ECO:0000256" key="9">
    <source>
        <dbReference type="NCBIfam" id="TIGR02062"/>
    </source>
</evidence>
<evidence type="ECO:0000259" key="10">
    <source>
        <dbReference type="PROSITE" id="PS50126"/>
    </source>
</evidence>
<evidence type="ECO:0000313" key="11">
    <source>
        <dbReference type="EMBL" id="SFP51323.1"/>
    </source>
</evidence>
<dbReference type="InterPro" id="IPR011129">
    <property type="entry name" value="CSD"/>
</dbReference>
<dbReference type="PROSITE" id="PS01175">
    <property type="entry name" value="RIBONUCLEASE_II"/>
    <property type="match status" value="1"/>
</dbReference>
<dbReference type="InterPro" id="IPR003029">
    <property type="entry name" value="S1_domain"/>
</dbReference>
<evidence type="ECO:0000313" key="12">
    <source>
        <dbReference type="Proteomes" id="UP000243745"/>
    </source>
</evidence>
<gene>
    <name evidence="11" type="ORF">SAMN02910344_01584</name>
</gene>
<keyword evidence="7" id="KW-0269">Exonuclease</keyword>
<dbReference type="EMBL" id="FOXF01000031">
    <property type="protein sequence ID" value="SFP51323.1"/>
    <property type="molecule type" value="Genomic_DNA"/>
</dbReference>
<evidence type="ECO:0000256" key="6">
    <source>
        <dbReference type="ARBA" id="ARBA00022801"/>
    </source>
</evidence>
<dbReference type="InterPro" id="IPR001900">
    <property type="entry name" value="RNase_II/R"/>
</dbReference>
<dbReference type="NCBIfam" id="TIGR02062">
    <property type="entry name" value="RNase_B"/>
    <property type="match status" value="1"/>
</dbReference>
<keyword evidence="5" id="KW-0540">Nuclease</keyword>
<comment type="subcellular location">
    <subcellularLocation>
        <location evidence="2">Cytoplasm</location>
    </subcellularLocation>
</comment>
<dbReference type="Pfam" id="PF08206">
    <property type="entry name" value="OB_RNB"/>
    <property type="match status" value="1"/>
</dbReference>
<dbReference type="InterPro" id="IPR012340">
    <property type="entry name" value="NA-bd_OB-fold"/>
</dbReference>
<dbReference type="Gene3D" id="2.40.50.640">
    <property type="match status" value="1"/>
</dbReference>
<reference evidence="11 12" key="1">
    <citation type="submission" date="2016-10" db="EMBL/GenBank/DDBJ databases">
        <authorList>
            <person name="Varghese N."/>
            <person name="Submissions S."/>
        </authorList>
    </citation>
    <scope>NUCLEOTIDE SEQUENCE [LARGE SCALE GENOMIC DNA]</scope>
    <source>
        <strain evidence="11 12">DSM 1361</strain>
    </source>
</reference>
<dbReference type="Pfam" id="PF00575">
    <property type="entry name" value="S1"/>
    <property type="match status" value="1"/>
</dbReference>
<dbReference type="PANTHER" id="PTHR23355">
    <property type="entry name" value="RIBONUCLEASE"/>
    <property type="match status" value="1"/>
</dbReference>
<feature type="domain" description="S1 motif" evidence="10">
    <location>
        <begin position="609"/>
        <end position="695"/>
    </location>
</feature>
<evidence type="ECO:0000256" key="4">
    <source>
        <dbReference type="ARBA" id="ARBA00022490"/>
    </source>
</evidence>
<evidence type="ECO:0000256" key="7">
    <source>
        <dbReference type="ARBA" id="ARBA00022839"/>
    </source>
</evidence>
<evidence type="ECO:0000256" key="3">
    <source>
        <dbReference type="ARBA" id="ARBA00009925"/>
    </source>
</evidence>
<dbReference type="PANTHER" id="PTHR23355:SF37">
    <property type="entry name" value="EXORIBONUCLEASE 2"/>
    <property type="match status" value="1"/>
</dbReference>
<evidence type="ECO:0000256" key="1">
    <source>
        <dbReference type="ARBA" id="ARBA00001849"/>
    </source>
</evidence>
<keyword evidence="6" id="KW-0378">Hydrolase</keyword>
<keyword evidence="12" id="KW-1185">Reference proteome</keyword>
<organism evidence="11 12">
    <name type="scientific">Ruminobacter amylophilus</name>
    <dbReference type="NCBI Taxonomy" id="867"/>
    <lineage>
        <taxon>Bacteria</taxon>
        <taxon>Pseudomonadati</taxon>
        <taxon>Pseudomonadota</taxon>
        <taxon>Gammaproteobacteria</taxon>
        <taxon>Aeromonadales</taxon>
        <taxon>Succinivibrionaceae</taxon>
        <taxon>Ruminobacter</taxon>
    </lineage>
</organism>
<dbReference type="SMART" id="SM00955">
    <property type="entry name" value="RNB"/>
    <property type="match status" value="1"/>
</dbReference>
<dbReference type="NCBIfam" id="TIGR00358">
    <property type="entry name" value="3_prime_RNase"/>
    <property type="match status" value="1"/>
</dbReference>
<dbReference type="InterPro" id="IPR013223">
    <property type="entry name" value="RNase_B_OB_dom"/>
</dbReference>
<dbReference type="EC" id="3.1.13.1" evidence="9"/>
<accession>A0A662ZJ52</accession>
<sequence>MLLKDNPILMQLKQKSIDEKKSRGEYVEEDTAKVKVRSENKEHREHRIRQNIQKVKISADANSTMEQGVVKANDRGFGFLESESRESFFIPPKEMKNLMHGDKISGYVVYQGEKSRVERITLIEPFLSRFVARVAYVNGKLTVVPDHPCINFNINAVNHVPDGVTLREGDWVIAVLTKHALSEGNRNGHMAEVIEFIVHANDEQTPWWVVLRGLDLPKSAPEDLPSYEYKDESLPRVDLTDKPFVTIDSAKTQDMDDALYIESLQNGGWCLWVAIADPTGYIHEDDELDSYAARRAFSIYLPGRDIPMLTRTLSDDLCSLRENEERFALVGKFNISADGSCDQKIDFMMATIKSHGKLVYDEVSDLLEGKETSFSPSPVIREQIDMLRDFSRVRYNYRKTNACVFKDKPEYEFVLNENGGLKEIKVVHKRVANGIVEEAMILANTCAGRFLAEHFNAGIFNTHSGLDHEKIADVNEVLEENGYPIDDIEQIETMTGYCKLKRWLYDSESAYLDARIHKCTAFAEMSPVPGPHFGMGLDYYATWTSPIRKYGDMINHRLIKSAITNTEKPRIPSDEVIESMNLSKKSNRAAERQVKDWLYMDYLKPHINKTVFEAEVMDVSRGGIKAMLLDNGARVFVPTSMICNDKKRIEGNNSLGVVILDGEKKVIRLGQKVQVRIVEINESRAIIGELIPRIS</sequence>
<dbReference type="GO" id="GO:0003723">
    <property type="term" value="F:RNA binding"/>
    <property type="evidence" value="ECO:0007669"/>
    <property type="project" value="UniProtKB-KW"/>
</dbReference>
<dbReference type="InterPro" id="IPR004476">
    <property type="entry name" value="RNase_II/RNase_R"/>
</dbReference>
<dbReference type="InterPro" id="IPR011804">
    <property type="entry name" value="RNase_II"/>
</dbReference>
<dbReference type="InterPro" id="IPR050180">
    <property type="entry name" value="RNR_Ribonuclease"/>
</dbReference>
<dbReference type="GO" id="GO:0008859">
    <property type="term" value="F:exoribonuclease II activity"/>
    <property type="evidence" value="ECO:0007669"/>
    <property type="project" value="UniProtKB-UniRule"/>
</dbReference>
<dbReference type="AlphaFoldDB" id="A0A662ZJ52"/>
<dbReference type="SMART" id="SM00357">
    <property type="entry name" value="CSP"/>
    <property type="match status" value="1"/>
</dbReference>
<dbReference type="GO" id="GO:0005829">
    <property type="term" value="C:cytosol"/>
    <property type="evidence" value="ECO:0007669"/>
    <property type="project" value="UniProtKB-ARBA"/>
</dbReference>
<dbReference type="PROSITE" id="PS50126">
    <property type="entry name" value="S1"/>
    <property type="match status" value="1"/>
</dbReference>
<evidence type="ECO:0000256" key="5">
    <source>
        <dbReference type="ARBA" id="ARBA00022722"/>
    </source>
</evidence>
<dbReference type="RefSeq" id="WP_031578486.1">
    <property type="nucleotide sequence ID" value="NZ_FOXF01000031.1"/>
</dbReference>
<dbReference type="GO" id="GO:0006402">
    <property type="term" value="P:mRNA catabolic process"/>
    <property type="evidence" value="ECO:0007669"/>
    <property type="project" value="TreeGrafter"/>
</dbReference>
<keyword evidence="8" id="KW-0694">RNA-binding</keyword>
<comment type="similarity">
    <text evidence="3">Belongs to the RNR ribonuclease family. RNase II subfamily.</text>
</comment>
<dbReference type="Proteomes" id="UP000243745">
    <property type="component" value="Unassembled WGS sequence"/>
</dbReference>
<evidence type="ECO:0000256" key="2">
    <source>
        <dbReference type="ARBA" id="ARBA00004496"/>
    </source>
</evidence>
<comment type="catalytic activity">
    <reaction evidence="1">
        <text>Exonucleolytic cleavage in the 3'- to 5'-direction to yield nucleoside 5'-phosphates.</text>
        <dbReference type="EC" id="3.1.13.1"/>
    </reaction>
</comment>
<name>A0A662ZJ52_9GAMM</name>
<proteinExistence type="inferred from homology"/>
<protein>
    <recommendedName>
        <fullName evidence="9">Exoribonuclease II</fullName>
        <ecNumber evidence="9">3.1.13.1</ecNumber>
    </recommendedName>
</protein>
<evidence type="ECO:0000256" key="8">
    <source>
        <dbReference type="ARBA" id="ARBA00022884"/>
    </source>
</evidence>
<dbReference type="Gene3D" id="2.40.50.140">
    <property type="entry name" value="Nucleic acid-binding proteins"/>
    <property type="match status" value="2"/>
</dbReference>
<keyword evidence="4" id="KW-0963">Cytoplasm</keyword>